<evidence type="ECO:0000313" key="3">
    <source>
        <dbReference type="Proteomes" id="UP000270743"/>
    </source>
</evidence>
<dbReference type="RefSeq" id="WP_126152985.1">
    <property type="nucleotide sequence ID" value="NZ_UZWE01000018.1"/>
</dbReference>
<feature type="domain" description="General stress protein FMN-binding split barrel" evidence="1">
    <location>
        <begin position="11"/>
        <end position="150"/>
    </location>
</feature>
<dbReference type="OrthoDB" id="1432662at2"/>
<sequence length="165" mass="18455">MSDTSPDPDVIDRIWTLADKLDPCLFVTRDGEGQRVRPVFARVRRDEGAIHVLTDTQGCKLDQIEANPHVSLAFSDERANDYAVIYGTARVSHDPAKARDLWRFSDETFFKSPDNLDLRVITVTPDSAELWDGSNLLVTGAKMLAERLAGVKTQLVENAKVDRLD</sequence>
<gene>
    <name evidence="2" type="ORF">PARHAE_00457</name>
</gene>
<dbReference type="Proteomes" id="UP000270743">
    <property type="component" value="Unassembled WGS sequence"/>
</dbReference>
<dbReference type="EMBL" id="UZWE01000018">
    <property type="protein sequence ID" value="VDS07282.1"/>
    <property type="molecule type" value="Genomic_DNA"/>
</dbReference>
<dbReference type="InterPro" id="IPR012349">
    <property type="entry name" value="Split_barrel_FMN-bd"/>
</dbReference>
<evidence type="ECO:0000313" key="2">
    <source>
        <dbReference type="EMBL" id="VDS07282.1"/>
    </source>
</evidence>
<dbReference type="InterPro" id="IPR052917">
    <property type="entry name" value="Stress-Dev_Protein"/>
</dbReference>
<keyword evidence="3" id="KW-1185">Reference proteome</keyword>
<accession>A0A447IID4</accession>
<dbReference type="SUPFAM" id="SSF50475">
    <property type="entry name" value="FMN-binding split barrel"/>
    <property type="match status" value="1"/>
</dbReference>
<dbReference type="Gene3D" id="2.30.110.10">
    <property type="entry name" value="Electron Transport, Fmn-binding Protein, Chain A"/>
    <property type="match status" value="1"/>
</dbReference>
<dbReference type="PANTHER" id="PTHR34818">
    <property type="entry name" value="PROTEIN BLI-3"/>
    <property type="match status" value="1"/>
</dbReference>
<dbReference type="InterPro" id="IPR038725">
    <property type="entry name" value="YdaG_split_barrel_FMN-bd"/>
</dbReference>
<dbReference type="Pfam" id="PF16242">
    <property type="entry name" value="Pyrid_ox_like"/>
    <property type="match status" value="1"/>
</dbReference>
<dbReference type="PANTHER" id="PTHR34818:SF1">
    <property type="entry name" value="PROTEIN BLI-3"/>
    <property type="match status" value="1"/>
</dbReference>
<dbReference type="AlphaFoldDB" id="A0A447IID4"/>
<proteinExistence type="predicted"/>
<organism evidence="2 3">
    <name type="scientific">Paracoccus haematequi</name>
    <dbReference type="NCBI Taxonomy" id="2491866"/>
    <lineage>
        <taxon>Bacteria</taxon>
        <taxon>Pseudomonadati</taxon>
        <taxon>Pseudomonadota</taxon>
        <taxon>Alphaproteobacteria</taxon>
        <taxon>Rhodobacterales</taxon>
        <taxon>Paracoccaceae</taxon>
        <taxon>Paracoccus</taxon>
    </lineage>
</organism>
<evidence type="ECO:0000259" key="1">
    <source>
        <dbReference type="Pfam" id="PF16242"/>
    </source>
</evidence>
<reference evidence="2 3" key="1">
    <citation type="submission" date="2018-12" db="EMBL/GenBank/DDBJ databases">
        <authorList>
            <person name="Criscuolo A."/>
        </authorList>
    </citation>
    <scope>NUCLEOTIDE SEQUENCE [LARGE SCALE GENOMIC DNA]</scope>
    <source>
        <strain evidence="2">ACIP1116241</strain>
    </source>
</reference>
<name>A0A447IID4_9RHOB</name>
<protein>
    <submittedName>
        <fullName evidence="2">Pyridoxamine 5'-phosphate oxidase</fullName>
    </submittedName>
</protein>